<accession>A0A9N7NDN3</accession>
<proteinExistence type="inferred from homology"/>
<dbReference type="Pfam" id="PF12265">
    <property type="entry name" value="CAF1C_H4-bd"/>
    <property type="match status" value="1"/>
</dbReference>
<keyword evidence="4" id="KW-0677">Repeat</keyword>
<keyword evidence="7" id="KW-0732">Signal</keyword>
<organism evidence="9 10">
    <name type="scientific">Striga hermonthica</name>
    <name type="common">Purple witchweed</name>
    <name type="synonym">Buchnera hermonthica</name>
    <dbReference type="NCBI Taxonomy" id="68872"/>
    <lineage>
        <taxon>Eukaryota</taxon>
        <taxon>Viridiplantae</taxon>
        <taxon>Streptophyta</taxon>
        <taxon>Embryophyta</taxon>
        <taxon>Tracheophyta</taxon>
        <taxon>Spermatophyta</taxon>
        <taxon>Magnoliopsida</taxon>
        <taxon>eudicotyledons</taxon>
        <taxon>Gunneridae</taxon>
        <taxon>Pentapetalae</taxon>
        <taxon>asterids</taxon>
        <taxon>lamiids</taxon>
        <taxon>Lamiales</taxon>
        <taxon>Orobanchaceae</taxon>
        <taxon>Buchnereae</taxon>
        <taxon>Striga</taxon>
    </lineage>
</organism>
<dbReference type="PANTHER" id="PTHR10091">
    <property type="entry name" value="ALDOSE-1-EPIMERASE"/>
    <property type="match status" value="1"/>
</dbReference>
<dbReference type="CDD" id="cd09019">
    <property type="entry name" value="galactose_mutarotase_like"/>
    <property type="match status" value="1"/>
</dbReference>
<keyword evidence="3" id="KW-0853">WD repeat</keyword>
<dbReference type="AlphaFoldDB" id="A0A9N7NDN3"/>
<evidence type="ECO:0000313" key="10">
    <source>
        <dbReference type="Proteomes" id="UP001153555"/>
    </source>
</evidence>
<feature type="signal peptide" evidence="7">
    <location>
        <begin position="1"/>
        <end position="24"/>
    </location>
</feature>
<evidence type="ECO:0000259" key="8">
    <source>
        <dbReference type="Pfam" id="PF12265"/>
    </source>
</evidence>
<dbReference type="Gene3D" id="2.130.10.10">
    <property type="entry name" value="YVTN repeat-like/Quinoprotein amine dehydrogenase"/>
    <property type="match status" value="1"/>
</dbReference>
<keyword evidence="5" id="KW-0413">Isomerase</keyword>
<evidence type="ECO:0000256" key="3">
    <source>
        <dbReference type="ARBA" id="ARBA00022574"/>
    </source>
</evidence>
<keyword evidence="6" id="KW-0119">Carbohydrate metabolism</keyword>
<dbReference type="NCBIfam" id="NF008277">
    <property type="entry name" value="PRK11055.1"/>
    <property type="match status" value="1"/>
</dbReference>
<dbReference type="InterPro" id="IPR011013">
    <property type="entry name" value="Gal_mutarotase_sf_dom"/>
</dbReference>
<evidence type="ECO:0000256" key="4">
    <source>
        <dbReference type="ARBA" id="ARBA00022737"/>
    </source>
</evidence>
<comment type="similarity">
    <text evidence="2">Belongs to the WD repeat RBAP46/RBAP48/MSI1 family.</text>
</comment>
<evidence type="ECO:0000256" key="6">
    <source>
        <dbReference type="ARBA" id="ARBA00023277"/>
    </source>
</evidence>
<evidence type="ECO:0000256" key="7">
    <source>
        <dbReference type="SAM" id="SignalP"/>
    </source>
</evidence>
<dbReference type="EMBL" id="CACSLK010027624">
    <property type="protein sequence ID" value="CAA0826824.1"/>
    <property type="molecule type" value="Genomic_DNA"/>
</dbReference>
<evidence type="ECO:0000256" key="1">
    <source>
        <dbReference type="ARBA" id="ARBA00006206"/>
    </source>
</evidence>
<dbReference type="Gene3D" id="2.70.98.10">
    <property type="match status" value="1"/>
</dbReference>
<dbReference type="PANTHER" id="PTHR10091:SF3">
    <property type="entry name" value="ALDOSE 1-EPIMERASE"/>
    <property type="match status" value="1"/>
</dbReference>
<feature type="domain" description="Histone-binding protein RBBP4-like N-terminal" evidence="8">
    <location>
        <begin position="378"/>
        <end position="404"/>
    </location>
</feature>
<dbReference type="InterPro" id="IPR008183">
    <property type="entry name" value="Aldose_1/G6P_1-epimerase"/>
</dbReference>
<dbReference type="GO" id="GO:0030246">
    <property type="term" value="F:carbohydrate binding"/>
    <property type="evidence" value="ECO:0007669"/>
    <property type="project" value="InterPro"/>
</dbReference>
<dbReference type="Pfam" id="PF01263">
    <property type="entry name" value="Aldose_epim"/>
    <property type="match status" value="1"/>
</dbReference>
<dbReference type="SUPFAM" id="SSF74650">
    <property type="entry name" value="Galactose mutarotase-like"/>
    <property type="match status" value="1"/>
</dbReference>
<dbReference type="GO" id="GO:0033499">
    <property type="term" value="P:galactose catabolic process via UDP-galactose, Leloir pathway"/>
    <property type="evidence" value="ECO:0007669"/>
    <property type="project" value="TreeGrafter"/>
</dbReference>
<comment type="caution">
    <text evidence="9">The sequence shown here is derived from an EMBL/GenBank/DDBJ whole genome shotgun (WGS) entry which is preliminary data.</text>
</comment>
<dbReference type="GO" id="GO:0004034">
    <property type="term" value="F:aldose 1-epimerase activity"/>
    <property type="evidence" value="ECO:0007669"/>
    <property type="project" value="TreeGrafter"/>
</dbReference>
<name>A0A9N7NDN3_STRHE</name>
<sequence>MAKAFVCPLLVLIIAFGLVNVCKGDYNEGIGVYELRNGHLSVNITNYGATVLNVVVPDRNGKLDDIVLGFGSIDAYKNDTTYFGAIIGRVANRIGGAKFTLNGTVYKLPANDHGNTLHGGSRGFSDVIWTVREYVKDSHLTLSYDSHDGEQGFPGDLHVTVTYLILPPNKLAIRMRAQPENKPTPVNLVSHTYWNLAGHASGDIFSHTVQLAASRITPVDDHLIPTGQISPVKGTPYDFLKPHTVGSRFRELPGGYDMNYIIDRGLGQAGLHLTRAAVVWERKSGRKMELWTDQPGVQFYTSNMLNETVGKEGFMYKKYAGICLETQGFPDAVNRPNFPSQVVGKGEVYRHVMCPDDPTYHNRIAAMVYPGFHIWRGKNMPLLYDLIICHSLEWSSLTVHWMSSPPAGISPSTN</sequence>
<evidence type="ECO:0000313" key="9">
    <source>
        <dbReference type="EMBL" id="CAA0826824.1"/>
    </source>
</evidence>
<keyword evidence="10" id="KW-1185">Reference proteome</keyword>
<dbReference type="InterPro" id="IPR014718">
    <property type="entry name" value="GH-type_carb-bd"/>
</dbReference>
<protein>
    <submittedName>
        <fullName evidence="9">Galactose mutarotase-like superfamily protein</fullName>
    </submittedName>
</protein>
<evidence type="ECO:0000256" key="5">
    <source>
        <dbReference type="ARBA" id="ARBA00023235"/>
    </source>
</evidence>
<dbReference type="Proteomes" id="UP001153555">
    <property type="component" value="Unassembled WGS sequence"/>
</dbReference>
<feature type="chain" id="PRO_5040222467" evidence="7">
    <location>
        <begin position="25"/>
        <end position="414"/>
    </location>
</feature>
<gene>
    <name evidence="9" type="ORF">SHERM_02018</name>
</gene>
<reference evidence="9" key="1">
    <citation type="submission" date="2019-12" db="EMBL/GenBank/DDBJ databases">
        <authorList>
            <person name="Scholes J."/>
        </authorList>
    </citation>
    <scope>NUCLEOTIDE SEQUENCE</scope>
</reference>
<dbReference type="GO" id="GO:0006006">
    <property type="term" value="P:glucose metabolic process"/>
    <property type="evidence" value="ECO:0007669"/>
    <property type="project" value="TreeGrafter"/>
</dbReference>
<dbReference type="InterPro" id="IPR047215">
    <property type="entry name" value="Galactose_mutarotase-like"/>
</dbReference>
<evidence type="ECO:0000256" key="2">
    <source>
        <dbReference type="ARBA" id="ARBA00009341"/>
    </source>
</evidence>
<comment type="similarity">
    <text evidence="1">Belongs to the aldose epimerase family.</text>
</comment>
<dbReference type="OrthoDB" id="274691at2759"/>
<dbReference type="InterPro" id="IPR022052">
    <property type="entry name" value="Histone-bd_RBBP4-like_N"/>
</dbReference>
<dbReference type="InterPro" id="IPR015943">
    <property type="entry name" value="WD40/YVTN_repeat-like_dom_sf"/>
</dbReference>